<dbReference type="InterPro" id="IPR050955">
    <property type="entry name" value="Plant_Biomass_Hydrol_Est"/>
</dbReference>
<name>A0ABR2KVS4_9EUKA</name>
<dbReference type="Gene3D" id="3.40.50.1820">
    <property type="entry name" value="alpha/beta hydrolase"/>
    <property type="match status" value="1"/>
</dbReference>
<accession>A0ABR2KVS4</accession>
<feature type="domain" description="Esterase Ig-like N-terminal" evidence="3">
    <location>
        <begin position="67"/>
        <end position="182"/>
    </location>
</feature>
<evidence type="ECO:0000313" key="4">
    <source>
        <dbReference type="EMBL" id="KAK8895219.1"/>
    </source>
</evidence>
<dbReference type="PANTHER" id="PTHR43037">
    <property type="entry name" value="UNNAMED PRODUCT-RELATED"/>
    <property type="match status" value="1"/>
</dbReference>
<reference evidence="4 5" key="1">
    <citation type="submission" date="2024-04" db="EMBL/GenBank/DDBJ databases">
        <title>Tritrichomonas musculus Genome.</title>
        <authorList>
            <person name="Alves-Ferreira E."/>
            <person name="Grigg M."/>
            <person name="Lorenzi H."/>
            <person name="Galac M."/>
        </authorList>
    </citation>
    <scope>NUCLEOTIDE SEQUENCE [LARGE SCALE GENOMIC DNA]</scope>
    <source>
        <strain evidence="4 5">EAF2021</strain>
    </source>
</reference>
<dbReference type="InterPro" id="IPR041172">
    <property type="entry name" value="EstA_Ig-like_N"/>
</dbReference>
<evidence type="ECO:0000259" key="3">
    <source>
        <dbReference type="Pfam" id="PF18435"/>
    </source>
</evidence>
<feature type="transmembrane region" description="Helical" evidence="2">
    <location>
        <begin position="28"/>
        <end position="53"/>
    </location>
</feature>
<proteinExistence type="predicted"/>
<dbReference type="Pfam" id="PF18435">
    <property type="entry name" value="EstA_Ig_like"/>
    <property type="match status" value="1"/>
</dbReference>
<dbReference type="Gene3D" id="2.60.40.2180">
    <property type="match status" value="1"/>
</dbReference>
<evidence type="ECO:0000313" key="5">
    <source>
        <dbReference type="Proteomes" id="UP001470230"/>
    </source>
</evidence>
<comment type="caution">
    <text evidence="4">The sequence shown here is derived from an EMBL/GenBank/DDBJ whole genome shotgun (WGS) entry which is preliminary data.</text>
</comment>
<dbReference type="PANTHER" id="PTHR43037:SF1">
    <property type="entry name" value="BLL1128 PROTEIN"/>
    <property type="match status" value="1"/>
</dbReference>
<dbReference type="Proteomes" id="UP001470230">
    <property type="component" value="Unassembled WGS sequence"/>
</dbReference>
<keyword evidence="5" id="KW-1185">Reference proteome</keyword>
<evidence type="ECO:0000256" key="1">
    <source>
        <dbReference type="ARBA" id="ARBA00022729"/>
    </source>
</evidence>
<dbReference type="EMBL" id="JAPFFF010000003">
    <property type="protein sequence ID" value="KAK8895219.1"/>
    <property type="molecule type" value="Genomic_DNA"/>
</dbReference>
<evidence type="ECO:0000256" key="2">
    <source>
        <dbReference type="SAM" id="Phobius"/>
    </source>
</evidence>
<gene>
    <name evidence="4" type="ORF">M9Y10_023661</name>
</gene>
<organism evidence="4 5">
    <name type="scientific">Tritrichomonas musculus</name>
    <dbReference type="NCBI Taxonomy" id="1915356"/>
    <lineage>
        <taxon>Eukaryota</taxon>
        <taxon>Metamonada</taxon>
        <taxon>Parabasalia</taxon>
        <taxon>Tritrichomonadida</taxon>
        <taxon>Tritrichomonadidae</taxon>
        <taxon>Tritrichomonas</taxon>
    </lineage>
</organism>
<keyword evidence="2" id="KW-0472">Membrane</keyword>
<keyword evidence="2" id="KW-1133">Transmembrane helix</keyword>
<protein>
    <recommendedName>
        <fullName evidence="3">Esterase Ig-like N-terminal domain-containing protein</fullName>
    </recommendedName>
</protein>
<dbReference type="InterPro" id="IPR029058">
    <property type="entry name" value="AB_hydrolase_fold"/>
</dbReference>
<dbReference type="SUPFAM" id="SSF53474">
    <property type="entry name" value="alpha/beta-Hydrolases"/>
    <property type="match status" value="1"/>
</dbReference>
<keyword evidence="1" id="KW-0732">Signal</keyword>
<keyword evidence="2" id="KW-0812">Transmembrane</keyword>
<sequence>MKDEYEKINDEGENQEACCSAPNRKQKIILITVFIIMGLIAISSLAVCFIIFLQNDAKVVTLKDINLTLIGDVFPDGEKITAIAVTFIVEDNEDPNFTIDNTKLSSHCFSVQERNITGIHSCSSLDNPHSKENGQYIILELNPNDNNSKIIYRTNDESYTEPSSYIFHIQQKADIDLINGNYIQKTAKIYSNDPDINNTINLVVDEFNADTFINPDDSTETLPYNIFIPKSIERSKPSKIDQKYPLILFIHDFSVVCNDPRMTLFQGIGGTIWATHEEQRKHESFVVAPCFNDIIVNGSYQHKGQYSLIMPLLNDLVNNKYKDIIDTDRIYITGQSMGSMASISLMCENPNFFASGLFVAGQWDVKIMENLINQSFWILCSEADEKSATQNDLATENLEKLGARIGKGRWSGKANFAERKKNVEEILNGQDNKFYVKFANHTVMPLDIPYNIVDEHVYTWKVAYMIEGVRNWLFDQKLN</sequence>